<organism evidence="1">
    <name type="scientific">marine sediment metagenome</name>
    <dbReference type="NCBI Taxonomy" id="412755"/>
    <lineage>
        <taxon>unclassified sequences</taxon>
        <taxon>metagenomes</taxon>
        <taxon>ecological metagenomes</taxon>
    </lineage>
</organism>
<sequence length="51" mass="6241">MINIYFTNDNYISSYDYEMKFLREMIKHTFINASMIMNNMQCERTVTFLTL</sequence>
<protein>
    <submittedName>
        <fullName evidence="1">Uncharacterized protein</fullName>
    </submittedName>
</protein>
<dbReference type="AlphaFoldDB" id="X1NQC7"/>
<reference evidence="1" key="1">
    <citation type="journal article" date="2014" name="Front. Microbiol.">
        <title>High frequency of phylogenetically diverse reductive dehalogenase-homologous genes in deep subseafloor sedimentary metagenomes.</title>
        <authorList>
            <person name="Kawai M."/>
            <person name="Futagami T."/>
            <person name="Toyoda A."/>
            <person name="Takaki Y."/>
            <person name="Nishi S."/>
            <person name="Hori S."/>
            <person name="Arai W."/>
            <person name="Tsubouchi T."/>
            <person name="Morono Y."/>
            <person name="Uchiyama I."/>
            <person name="Ito T."/>
            <person name="Fujiyama A."/>
            <person name="Inagaki F."/>
            <person name="Takami H."/>
        </authorList>
    </citation>
    <scope>NUCLEOTIDE SEQUENCE</scope>
    <source>
        <strain evidence="1">Expedition CK06-06</strain>
    </source>
</reference>
<accession>X1NQC7</accession>
<evidence type="ECO:0000313" key="1">
    <source>
        <dbReference type="EMBL" id="GAI46242.1"/>
    </source>
</evidence>
<comment type="caution">
    <text evidence="1">The sequence shown here is derived from an EMBL/GenBank/DDBJ whole genome shotgun (WGS) entry which is preliminary data.</text>
</comment>
<feature type="non-terminal residue" evidence="1">
    <location>
        <position position="51"/>
    </location>
</feature>
<proteinExistence type="predicted"/>
<dbReference type="EMBL" id="BARV01024394">
    <property type="protein sequence ID" value="GAI46242.1"/>
    <property type="molecule type" value="Genomic_DNA"/>
</dbReference>
<gene>
    <name evidence="1" type="ORF">S06H3_39832</name>
</gene>
<name>X1NQC7_9ZZZZ</name>